<name>A0ABR9R299_9FIRM</name>
<organism evidence="1 2">
    <name type="scientific">Gemmiger gallinarum</name>
    <dbReference type="NCBI Taxonomy" id="2779354"/>
    <lineage>
        <taxon>Bacteria</taxon>
        <taxon>Bacillati</taxon>
        <taxon>Bacillota</taxon>
        <taxon>Clostridia</taxon>
        <taxon>Eubacteriales</taxon>
        <taxon>Gemmiger</taxon>
    </lineage>
</organism>
<evidence type="ECO:0000313" key="1">
    <source>
        <dbReference type="EMBL" id="MBE5037265.1"/>
    </source>
</evidence>
<evidence type="ECO:0008006" key="3">
    <source>
        <dbReference type="Google" id="ProtNLM"/>
    </source>
</evidence>
<sequence>MNMVDADNEKSDDDALVKAMFVVRKSKRFGEKTAGMSSFSSFKYTAEGAAAEEDKLEEVNPKLITHSQFMKKFVCTAEAKEDSNFDPIAAGSKNYVRSYKRTRAEFATKALTSAATTFEYGGHSGFDATGPDTKALFAQDHPGASGVGTQSNIFTNAFGEDDTMLSRLANIGKNFKNYSGHVMGYDFDTIIVPGNCWRLIRLCQKIAQSDNQVNTPNNDINVNKGLWKLVVNPYWQAADGKEPYIIMSSKARDELNGSLFYDRIPLTIKQDVDVDTQNLVSSGRARFSAGFGDWRHIIMGGADAGTGTTLE</sequence>
<protein>
    <recommendedName>
        <fullName evidence="3">Coat protein</fullName>
    </recommendedName>
</protein>
<evidence type="ECO:0000313" key="2">
    <source>
        <dbReference type="Proteomes" id="UP000768567"/>
    </source>
</evidence>
<keyword evidence="2" id="KW-1185">Reference proteome</keyword>
<gene>
    <name evidence="1" type="ORF">INF35_05650</name>
</gene>
<accession>A0ABR9R299</accession>
<proteinExistence type="predicted"/>
<reference evidence="1 2" key="1">
    <citation type="submission" date="2020-10" db="EMBL/GenBank/DDBJ databases">
        <title>ChiBAC.</title>
        <authorList>
            <person name="Zenner C."/>
            <person name="Hitch T.C.A."/>
            <person name="Clavel T."/>
        </authorList>
    </citation>
    <scope>NUCLEOTIDE SEQUENCE [LARGE SCALE GENOMIC DNA]</scope>
    <source>
        <strain evidence="1 2">DSM 109015</strain>
    </source>
</reference>
<comment type="caution">
    <text evidence="1">The sequence shown here is derived from an EMBL/GenBank/DDBJ whole genome shotgun (WGS) entry which is preliminary data.</text>
</comment>
<dbReference type="RefSeq" id="WP_193500559.1">
    <property type="nucleotide sequence ID" value="NZ_JADCKC010000002.1"/>
</dbReference>
<dbReference type="Proteomes" id="UP000768567">
    <property type="component" value="Unassembled WGS sequence"/>
</dbReference>
<dbReference type="EMBL" id="JADCKC010000002">
    <property type="protein sequence ID" value="MBE5037265.1"/>
    <property type="molecule type" value="Genomic_DNA"/>
</dbReference>